<proteinExistence type="predicted"/>
<gene>
    <name evidence="4" type="ORF">GI584_20285</name>
</gene>
<dbReference type="PRINTS" id="PR00037">
    <property type="entry name" value="HTHLACR"/>
</dbReference>
<evidence type="ECO:0000313" key="5">
    <source>
        <dbReference type="Proteomes" id="UP000339690"/>
    </source>
</evidence>
<dbReference type="PANTHER" id="PTHR30363:SF44">
    <property type="entry name" value="AGA OPERON TRANSCRIPTIONAL REPRESSOR-RELATED"/>
    <property type="match status" value="1"/>
</dbReference>
<dbReference type="InterPro" id="IPR014036">
    <property type="entry name" value="DeoR-like_C"/>
</dbReference>
<dbReference type="InterPro" id="IPR036388">
    <property type="entry name" value="WH-like_DNA-bd_sf"/>
</dbReference>
<dbReference type="InterPro" id="IPR001034">
    <property type="entry name" value="DeoR_HTH"/>
</dbReference>
<feature type="domain" description="HTH deoR-type" evidence="3">
    <location>
        <begin position="3"/>
        <end position="58"/>
    </location>
</feature>
<dbReference type="Pfam" id="PF08220">
    <property type="entry name" value="HTH_DeoR"/>
    <property type="match status" value="1"/>
</dbReference>
<keyword evidence="1" id="KW-0805">Transcription regulation</keyword>
<dbReference type="EMBL" id="CP045915">
    <property type="protein sequence ID" value="QGH36235.1"/>
    <property type="molecule type" value="Genomic_DNA"/>
</dbReference>
<evidence type="ECO:0000256" key="2">
    <source>
        <dbReference type="ARBA" id="ARBA00023163"/>
    </source>
</evidence>
<dbReference type="Gene3D" id="1.10.10.10">
    <property type="entry name" value="Winged helix-like DNA-binding domain superfamily/Winged helix DNA-binding domain"/>
    <property type="match status" value="1"/>
</dbReference>
<dbReference type="SUPFAM" id="SSF100950">
    <property type="entry name" value="NagB/RpiA/CoA transferase-like"/>
    <property type="match status" value="1"/>
</dbReference>
<dbReference type="GO" id="GO:0003700">
    <property type="term" value="F:DNA-binding transcription factor activity"/>
    <property type="evidence" value="ECO:0007669"/>
    <property type="project" value="InterPro"/>
</dbReference>
<evidence type="ECO:0000256" key="1">
    <source>
        <dbReference type="ARBA" id="ARBA00023015"/>
    </source>
</evidence>
<organism evidence="4 5">
    <name type="scientific">Gracilibacillus salitolerans</name>
    <dbReference type="NCBI Taxonomy" id="2663022"/>
    <lineage>
        <taxon>Bacteria</taxon>
        <taxon>Bacillati</taxon>
        <taxon>Bacillota</taxon>
        <taxon>Bacilli</taxon>
        <taxon>Bacillales</taxon>
        <taxon>Bacillaceae</taxon>
        <taxon>Gracilibacillus</taxon>
    </lineage>
</organism>
<accession>A0A5Q2TND1</accession>
<reference evidence="4 5" key="1">
    <citation type="submission" date="2019-11" db="EMBL/GenBank/DDBJ databases">
        <title>Gracilibacillus salitolerans sp. nov., a moderate halophile isolated from a saline soil in northwest China.</title>
        <authorList>
            <person name="Gan L."/>
        </authorList>
    </citation>
    <scope>NUCLEOTIDE SEQUENCE [LARGE SCALE GENOMIC DNA]</scope>
    <source>
        <strain evidence="4 5">SCU50</strain>
    </source>
</reference>
<sequence length="250" mass="28481">MVNDNRQKKIMELIMKKGNLSVQDLADEFQVSDMTIRRELQKLDQNKMFERYHGGVRYVKEVSPEQRETEYTDEKKQIANYCLSLISSKDTIFLDSGTTAHYIAKGLADSLLENVTVITHSLTTAYSLRNANNVSLFMAGGEFRQNSQGFFGSNTKSFLENLYVNKAFIGTSGIIERGYSVFQFADAEIKQTMIDSSEETYIIGDSSKFGKRSMNLFAPLENVDMIVTDHSLSDYWVSFIENKEVNLTRV</sequence>
<dbReference type="PANTHER" id="PTHR30363">
    <property type="entry name" value="HTH-TYPE TRANSCRIPTIONAL REGULATOR SRLR-RELATED"/>
    <property type="match status" value="1"/>
</dbReference>
<dbReference type="SMART" id="SM00420">
    <property type="entry name" value="HTH_DEOR"/>
    <property type="match status" value="1"/>
</dbReference>
<dbReference type="InterPro" id="IPR037171">
    <property type="entry name" value="NagB/RpiA_transferase-like"/>
</dbReference>
<dbReference type="PROSITE" id="PS51000">
    <property type="entry name" value="HTH_DEOR_2"/>
    <property type="match status" value="1"/>
</dbReference>
<dbReference type="SUPFAM" id="SSF46785">
    <property type="entry name" value="Winged helix' DNA-binding domain"/>
    <property type="match status" value="1"/>
</dbReference>
<protein>
    <submittedName>
        <fullName evidence="4">DeoR family transcriptional regulator</fullName>
    </submittedName>
</protein>
<dbReference type="KEGG" id="grc:GI584_20285"/>
<dbReference type="Proteomes" id="UP000339690">
    <property type="component" value="Chromosome"/>
</dbReference>
<dbReference type="Pfam" id="PF00455">
    <property type="entry name" value="DeoRC"/>
    <property type="match status" value="1"/>
</dbReference>
<dbReference type="Gene3D" id="3.40.50.1360">
    <property type="match status" value="1"/>
</dbReference>
<keyword evidence="5" id="KW-1185">Reference proteome</keyword>
<dbReference type="SMART" id="SM01134">
    <property type="entry name" value="DeoRC"/>
    <property type="match status" value="1"/>
</dbReference>
<dbReference type="InterPro" id="IPR036390">
    <property type="entry name" value="WH_DNA-bd_sf"/>
</dbReference>
<name>A0A5Q2TND1_9BACI</name>
<evidence type="ECO:0000313" key="4">
    <source>
        <dbReference type="EMBL" id="QGH36235.1"/>
    </source>
</evidence>
<dbReference type="AlphaFoldDB" id="A0A5Q2TND1"/>
<dbReference type="RefSeq" id="WP_153792409.1">
    <property type="nucleotide sequence ID" value="NZ_CP045915.1"/>
</dbReference>
<dbReference type="InterPro" id="IPR050313">
    <property type="entry name" value="Carb_Metab_HTH_regulators"/>
</dbReference>
<evidence type="ECO:0000259" key="3">
    <source>
        <dbReference type="PROSITE" id="PS51000"/>
    </source>
</evidence>
<keyword evidence="2" id="KW-0804">Transcription</keyword>